<feature type="region of interest" description="Disordered" evidence="7">
    <location>
        <begin position="1"/>
        <end position="27"/>
    </location>
</feature>
<dbReference type="InterPro" id="IPR019775">
    <property type="entry name" value="WD40_repeat_CS"/>
</dbReference>
<dbReference type="Proteomes" id="UP000663879">
    <property type="component" value="Unassembled WGS sequence"/>
</dbReference>
<dbReference type="PROSITE" id="PS50082">
    <property type="entry name" value="WD_REPEATS_2"/>
    <property type="match status" value="5"/>
</dbReference>
<evidence type="ECO:0000313" key="8">
    <source>
        <dbReference type="EMBL" id="CAF0913428.1"/>
    </source>
</evidence>
<gene>
    <name evidence="8" type="ORF">OXX778_LOCUS12024</name>
</gene>
<dbReference type="PRINTS" id="PR00320">
    <property type="entry name" value="GPROTEINBRPT"/>
</dbReference>
<comment type="caution">
    <text evidence="8">The sequence shown here is derived from an EMBL/GenBank/DDBJ whole genome shotgun (WGS) entry which is preliminary data.</text>
</comment>
<name>A0A814AHN7_9BILA</name>
<dbReference type="InterPro" id="IPR001680">
    <property type="entry name" value="WD40_rpt"/>
</dbReference>
<dbReference type="Pfam" id="PF25391">
    <property type="entry name" value="WD40_Gbeta"/>
    <property type="match status" value="1"/>
</dbReference>
<dbReference type="GO" id="GO:0007165">
    <property type="term" value="P:signal transduction"/>
    <property type="evidence" value="ECO:0007669"/>
    <property type="project" value="UniProtKB-KW"/>
</dbReference>
<evidence type="ECO:0000256" key="1">
    <source>
        <dbReference type="ARBA" id="ARBA00009768"/>
    </source>
</evidence>
<dbReference type="SUPFAM" id="SSF50978">
    <property type="entry name" value="WD40 repeat-like"/>
    <property type="match status" value="1"/>
</dbReference>
<sequence length="373" mass="41179">MSVITEEPNRLTPIGAQNGELSSLNLGSNNGDTIEELTREVEALKKKLEEERAKFNDVALNVVAQKLEPITGFQLKARRSLKGHQGKVLAIDWCSDKRHIASSSQDGKLVIWDAFSTNKEHVVTMPTTWVMTCAYGPSGNFVTCGGLDNKITLYKLSTDEDISKQKRVIANHTNYISCNKFLYSDQQLITGSGDSTLKLWDVETGQLMQTFNGHQADVMCLDISPSEAGNIFLSGSSDHVALVWDIRSGQYVQIFDGHESDVNSVKFHPSGDAFATGSDDSTCRLFDLRADRQVGIYKKESILFACNSVDMSLSGRLLFAGYNDYCINVWDTLKSVRVSILYAHENRVTSIQVSPDGAALASASWDSNIKIWA</sequence>
<keyword evidence="6" id="KW-0175">Coiled coil</keyword>
<dbReference type="InterPro" id="IPR020472">
    <property type="entry name" value="WD40_PAC1"/>
</dbReference>
<evidence type="ECO:0000256" key="3">
    <source>
        <dbReference type="ARBA" id="ARBA00022737"/>
    </source>
</evidence>
<keyword evidence="2 5" id="KW-0853">WD repeat</keyword>
<dbReference type="InterPro" id="IPR016346">
    <property type="entry name" value="G-protein_beta_1-5"/>
</dbReference>
<feature type="repeat" description="WD" evidence="5">
    <location>
        <begin position="81"/>
        <end position="122"/>
    </location>
</feature>
<dbReference type="PIRSF" id="PIRSF002394">
    <property type="entry name" value="GN-bd_beta"/>
    <property type="match status" value="1"/>
</dbReference>
<dbReference type="InterPro" id="IPR001632">
    <property type="entry name" value="WD40_G-protein_beta-like"/>
</dbReference>
<evidence type="ECO:0000256" key="5">
    <source>
        <dbReference type="PROSITE-ProRule" id="PRU00221"/>
    </source>
</evidence>
<protein>
    <submittedName>
        <fullName evidence="8">Uncharacterized protein</fullName>
    </submittedName>
</protein>
<dbReference type="InterPro" id="IPR036322">
    <property type="entry name" value="WD40_repeat_dom_sf"/>
</dbReference>
<evidence type="ECO:0000256" key="2">
    <source>
        <dbReference type="ARBA" id="ARBA00022574"/>
    </source>
</evidence>
<comment type="similarity">
    <text evidence="1">Belongs to the WD repeat G protein beta family.</text>
</comment>
<feature type="repeat" description="WD" evidence="5">
    <location>
        <begin position="169"/>
        <end position="210"/>
    </location>
</feature>
<feature type="repeat" description="WD" evidence="5">
    <location>
        <begin position="211"/>
        <end position="254"/>
    </location>
</feature>
<dbReference type="Gene3D" id="2.130.10.10">
    <property type="entry name" value="YVTN repeat-like/Quinoprotein amine dehydrogenase"/>
    <property type="match status" value="1"/>
</dbReference>
<accession>A0A814AHN7</accession>
<organism evidence="8 9">
    <name type="scientific">Brachionus calyciflorus</name>
    <dbReference type="NCBI Taxonomy" id="104777"/>
    <lineage>
        <taxon>Eukaryota</taxon>
        <taxon>Metazoa</taxon>
        <taxon>Spiralia</taxon>
        <taxon>Gnathifera</taxon>
        <taxon>Rotifera</taxon>
        <taxon>Eurotatoria</taxon>
        <taxon>Monogononta</taxon>
        <taxon>Pseudotrocha</taxon>
        <taxon>Ploima</taxon>
        <taxon>Brachionidae</taxon>
        <taxon>Brachionus</taxon>
    </lineage>
</organism>
<proteinExistence type="inferred from homology"/>
<dbReference type="PRINTS" id="PR00319">
    <property type="entry name" value="GPROTEINB"/>
</dbReference>
<dbReference type="SMART" id="SM00320">
    <property type="entry name" value="WD40"/>
    <property type="match status" value="7"/>
</dbReference>
<feature type="repeat" description="WD" evidence="5">
    <location>
        <begin position="255"/>
        <end position="296"/>
    </location>
</feature>
<dbReference type="PROSITE" id="PS50294">
    <property type="entry name" value="WD_REPEATS_REGION"/>
    <property type="match status" value="5"/>
</dbReference>
<evidence type="ECO:0000256" key="4">
    <source>
        <dbReference type="ARBA" id="ARBA00023224"/>
    </source>
</evidence>
<keyword evidence="9" id="KW-1185">Reference proteome</keyword>
<dbReference type="PROSITE" id="PS00678">
    <property type="entry name" value="WD_REPEATS_1"/>
    <property type="match status" value="1"/>
</dbReference>
<dbReference type="AlphaFoldDB" id="A0A814AHN7"/>
<dbReference type="EMBL" id="CAJNOC010002115">
    <property type="protein sequence ID" value="CAF0913428.1"/>
    <property type="molecule type" value="Genomic_DNA"/>
</dbReference>
<dbReference type="PANTHER" id="PTHR19850">
    <property type="entry name" value="GUANINE NUCLEOTIDE-BINDING PROTEIN BETA G PROTEIN BETA"/>
    <property type="match status" value="1"/>
</dbReference>
<feature type="coiled-coil region" evidence="6">
    <location>
        <begin position="34"/>
        <end position="61"/>
    </location>
</feature>
<evidence type="ECO:0000256" key="7">
    <source>
        <dbReference type="SAM" id="MobiDB-lite"/>
    </source>
</evidence>
<evidence type="ECO:0000256" key="6">
    <source>
        <dbReference type="SAM" id="Coils"/>
    </source>
</evidence>
<dbReference type="InterPro" id="IPR015943">
    <property type="entry name" value="WD40/YVTN_repeat-like_dom_sf"/>
</dbReference>
<keyword evidence="3" id="KW-0677">Repeat</keyword>
<evidence type="ECO:0000313" key="9">
    <source>
        <dbReference type="Proteomes" id="UP000663879"/>
    </source>
</evidence>
<dbReference type="OrthoDB" id="10255630at2759"/>
<reference evidence="8" key="1">
    <citation type="submission" date="2021-02" db="EMBL/GenBank/DDBJ databases">
        <authorList>
            <person name="Nowell W R."/>
        </authorList>
    </citation>
    <scope>NUCLEOTIDE SEQUENCE</scope>
    <source>
        <strain evidence="8">Ploen Becks lab</strain>
    </source>
</reference>
<keyword evidence="4" id="KW-0807">Transducer</keyword>
<dbReference type="CDD" id="cd00200">
    <property type="entry name" value="WD40"/>
    <property type="match status" value="1"/>
</dbReference>
<feature type="repeat" description="WD" evidence="5">
    <location>
        <begin position="341"/>
        <end position="373"/>
    </location>
</feature>